<dbReference type="Proteomes" id="UP000095787">
    <property type="component" value="Unassembled WGS sequence"/>
</dbReference>
<accession>A0A173Z7G0</accession>
<proteinExistence type="predicted"/>
<evidence type="ECO:0000313" key="5">
    <source>
        <dbReference type="Proteomes" id="UP000292665"/>
    </source>
</evidence>
<reference evidence="2 4" key="1">
    <citation type="submission" date="2015-09" db="EMBL/GenBank/DDBJ databases">
        <authorList>
            <consortium name="Pathogen Informatics"/>
        </authorList>
    </citation>
    <scope>NUCLEOTIDE SEQUENCE [LARGE SCALE GENOMIC DNA]</scope>
    <source>
        <strain evidence="2 4">2789STDY5834841</strain>
    </source>
</reference>
<dbReference type="GeneID" id="97328482"/>
<dbReference type="Pfam" id="PF18980">
    <property type="entry name" value="DUF5716_C"/>
    <property type="match status" value="1"/>
</dbReference>
<dbReference type="AlphaFoldDB" id="A0A173Z7G0"/>
<gene>
    <name evidence="3" type="ORF">EAI93_10265</name>
    <name evidence="2" type="ORF">ERS852456_00632</name>
</gene>
<dbReference type="EMBL" id="CYZO01000006">
    <property type="protein sequence ID" value="CUN71609.1"/>
    <property type="molecule type" value="Genomic_DNA"/>
</dbReference>
<evidence type="ECO:0000313" key="4">
    <source>
        <dbReference type="Proteomes" id="UP000095787"/>
    </source>
</evidence>
<reference evidence="3 5" key="2">
    <citation type="journal article" date="2019" name="Science, e1252229">
        <title>Invertible promoters mediate bacterial phase variation, antibiotic resistance, and host adaptation in the gut.</title>
        <authorList>
            <person name="Jiang X."/>
            <person name="Hall A.B."/>
            <person name="Arthur T.D."/>
            <person name="Plichta D.R."/>
            <person name="Covington C.T."/>
            <person name="Poyet M."/>
            <person name="Crothers J."/>
            <person name="Moses P.L."/>
            <person name="Tolonen A.C."/>
            <person name="Vlamakis H."/>
            <person name="Alm E.J."/>
            <person name="Xavier R.J."/>
        </authorList>
    </citation>
    <scope>NUCLEOTIDE SEQUENCE [LARGE SCALE GENOMIC DNA]</scope>
    <source>
        <strain evidence="3">Aa_0143</strain>
        <strain evidence="5">aa_0143</strain>
    </source>
</reference>
<evidence type="ECO:0000313" key="2">
    <source>
        <dbReference type="EMBL" id="CUN71609.1"/>
    </source>
</evidence>
<dbReference type="Proteomes" id="UP000292665">
    <property type="component" value="Unassembled WGS sequence"/>
</dbReference>
<name>A0A173Z7G0_9FIRM</name>
<feature type="domain" description="DUF5716" evidence="1">
    <location>
        <begin position="112"/>
        <end position="416"/>
    </location>
</feature>
<evidence type="ECO:0000313" key="3">
    <source>
        <dbReference type="EMBL" id="RYS78817.1"/>
    </source>
</evidence>
<dbReference type="RefSeq" id="WP_004846453.1">
    <property type="nucleotide sequence ID" value="NZ_AP028249.1"/>
</dbReference>
<protein>
    <recommendedName>
        <fullName evidence="1">DUF5716 domain-containing protein</fullName>
    </recommendedName>
</protein>
<evidence type="ECO:0000259" key="1">
    <source>
        <dbReference type="Pfam" id="PF18980"/>
    </source>
</evidence>
<dbReference type="InterPro" id="IPR043770">
    <property type="entry name" value="DUF5716_C"/>
</dbReference>
<dbReference type="EMBL" id="RCYR01000021">
    <property type="protein sequence ID" value="RYS78817.1"/>
    <property type="molecule type" value="Genomic_DNA"/>
</dbReference>
<sequence>MGQGSIIGYEINEKTCQISFYNEKDLEPDTLEVDTDNYQIPLIIGKLRDTWAYGKEAKRLVTIKDGFTATRLLSKSLAGDKIEFGEETYDAVWLLSQFIQMSLQSFPEIDGIVFTVPSLSEEMAQMLRGIAVRMNIDKRNIFIQDYKESFCNYLFYQPKELWQYDAALFCCDRNEIKAYMLRRLRPGLGGGKTTFVTVDEVASAHMKELAMVYPVLNEDKAKEADAMFSKFIESVFDKRIVSSVFLTGEGFENDWYPKSLRVLCNGRRAFIGNNLYSKGACYTAYRKLYMHIENPVYLSEDKLTDQITVNMRVGGQEMWYPIVSWGNHWYESNNQWEVLMEDVEDIELRIESLVQGNVRTETLSLDGFPKRAEYSMRLQLETLFLDEKTCRISVRDAGFGDFFPATDFHAEKTIHLGGNDGKFNSLS</sequence>
<organism evidence="2 4">
    <name type="scientific">[Ruminococcus] torques</name>
    <dbReference type="NCBI Taxonomy" id="33039"/>
    <lineage>
        <taxon>Bacteria</taxon>
        <taxon>Bacillati</taxon>
        <taxon>Bacillota</taxon>
        <taxon>Clostridia</taxon>
        <taxon>Lachnospirales</taxon>
        <taxon>Lachnospiraceae</taxon>
        <taxon>Mediterraneibacter</taxon>
    </lineage>
</organism>